<evidence type="ECO:0000313" key="3">
    <source>
        <dbReference type="Proteomes" id="UP000467840"/>
    </source>
</evidence>
<comment type="caution">
    <text evidence="2">The sequence shown here is derived from an EMBL/GenBank/DDBJ whole genome shotgun (WGS) entry which is preliminary data.</text>
</comment>
<organism evidence="2 3">
    <name type="scientific">Hevea brasiliensis</name>
    <name type="common">Para rubber tree</name>
    <name type="synonym">Siphonia brasiliensis</name>
    <dbReference type="NCBI Taxonomy" id="3981"/>
    <lineage>
        <taxon>Eukaryota</taxon>
        <taxon>Viridiplantae</taxon>
        <taxon>Streptophyta</taxon>
        <taxon>Embryophyta</taxon>
        <taxon>Tracheophyta</taxon>
        <taxon>Spermatophyta</taxon>
        <taxon>Magnoliopsida</taxon>
        <taxon>eudicotyledons</taxon>
        <taxon>Gunneridae</taxon>
        <taxon>Pentapetalae</taxon>
        <taxon>rosids</taxon>
        <taxon>fabids</taxon>
        <taxon>Malpighiales</taxon>
        <taxon>Euphorbiaceae</taxon>
        <taxon>Crotonoideae</taxon>
        <taxon>Micrandreae</taxon>
        <taxon>Hevea</taxon>
    </lineage>
</organism>
<feature type="region of interest" description="Disordered" evidence="1">
    <location>
        <begin position="134"/>
        <end position="166"/>
    </location>
</feature>
<evidence type="ECO:0000256" key="1">
    <source>
        <dbReference type="SAM" id="MobiDB-lite"/>
    </source>
</evidence>
<gene>
    <name evidence="2" type="ORF">GH714_016275</name>
</gene>
<evidence type="ECO:0000313" key="2">
    <source>
        <dbReference type="EMBL" id="KAF2297066.1"/>
    </source>
</evidence>
<sequence length="166" mass="17884">MIGSVDSSLLLILQYKAIMEGEASADFRDWELLVNSDADPINSPNSANNSRNFDEIEADSEGLLSWIDPGRRLGIRGGILVNSGPIRGVIGIGEIEGKDGEEGKFLSREGTFSNLEGKSEISFEENVKNLAGFEGFGENRSKDKDLGTFWSDSSGDSLGFADVGDE</sequence>
<feature type="compositionally biased region" description="Basic and acidic residues" evidence="1">
    <location>
        <begin position="137"/>
        <end position="146"/>
    </location>
</feature>
<protein>
    <submittedName>
        <fullName evidence="2">Uncharacterized protein</fullName>
    </submittedName>
</protein>
<dbReference type="EMBL" id="JAAGAX010000012">
    <property type="protein sequence ID" value="KAF2297066.1"/>
    <property type="molecule type" value="Genomic_DNA"/>
</dbReference>
<dbReference type="AlphaFoldDB" id="A0A6A6LAK0"/>
<reference evidence="2 3" key="1">
    <citation type="journal article" date="2020" name="Mol. Plant">
        <title>The Chromosome-Based Rubber Tree Genome Provides New Insights into Spurge Genome Evolution and Rubber Biosynthesis.</title>
        <authorList>
            <person name="Liu J."/>
            <person name="Shi C."/>
            <person name="Shi C.C."/>
            <person name="Li W."/>
            <person name="Zhang Q.J."/>
            <person name="Zhang Y."/>
            <person name="Li K."/>
            <person name="Lu H.F."/>
            <person name="Shi C."/>
            <person name="Zhu S.T."/>
            <person name="Xiao Z.Y."/>
            <person name="Nan H."/>
            <person name="Yue Y."/>
            <person name="Zhu X.G."/>
            <person name="Wu Y."/>
            <person name="Hong X.N."/>
            <person name="Fan G.Y."/>
            <person name="Tong Y."/>
            <person name="Zhang D."/>
            <person name="Mao C.L."/>
            <person name="Liu Y.L."/>
            <person name="Hao S.J."/>
            <person name="Liu W.Q."/>
            <person name="Lv M.Q."/>
            <person name="Zhang H.B."/>
            <person name="Liu Y."/>
            <person name="Hu-Tang G.R."/>
            <person name="Wang J.P."/>
            <person name="Wang J.H."/>
            <person name="Sun Y.H."/>
            <person name="Ni S.B."/>
            <person name="Chen W.B."/>
            <person name="Zhang X.C."/>
            <person name="Jiao Y.N."/>
            <person name="Eichler E.E."/>
            <person name="Li G.H."/>
            <person name="Liu X."/>
            <person name="Gao L.Z."/>
        </authorList>
    </citation>
    <scope>NUCLEOTIDE SEQUENCE [LARGE SCALE GENOMIC DNA]</scope>
    <source>
        <strain evidence="3">cv. GT1</strain>
        <tissue evidence="2">Leaf</tissue>
    </source>
</reference>
<keyword evidence="3" id="KW-1185">Reference proteome</keyword>
<proteinExistence type="predicted"/>
<name>A0A6A6LAK0_HEVBR</name>
<accession>A0A6A6LAK0</accession>
<dbReference type="Proteomes" id="UP000467840">
    <property type="component" value="Chromosome 18"/>
</dbReference>